<accession>A0ABU3DW76</accession>
<feature type="transmembrane region" description="Helical" evidence="1">
    <location>
        <begin position="12"/>
        <end position="31"/>
    </location>
</feature>
<proteinExistence type="predicted"/>
<dbReference type="Pfam" id="PF13858">
    <property type="entry name" value="DUF4199"/>
    <property type="match status" value="1"/>
</dbReference>
<feature type="transmembrane region" description="Helical" evidence="1">
    <location>
        <begin position="37"/>
        <end position="57"/>
    </location>
</feature>
<feature type="transmembrane region" description="Helical" evidence="1">
    <location>
        <begin position="111"/>
        <end position="137"/>
    </location>
</feature>
<dbReference type="InterPro" id="IPR025250">
    <property type="entry name" value="DUF4199"/>
</dbReference>
<dbReference type="EMBL" id="JAVRHN010000016">
    <property type="protein sequence ID" value="MDT0687979.1"/>
    <property type="molecule type" value="Genomic_DNA"/>
</dbReference>
<sequence length="155" mass="17064">MMDKISTPIKFGLGIAAALIVYFLILSIFGLHQYPAFSILNMVILGGGLYLAISGYKKEVGAKFKFRKSFMVGLTAGFLATAIFTAFFLIYATEIDTNFMEESMPVWVIDWSSTVGFLLVGVALAGFASTIVLTFAWTQLHKVSRNTEEGKEHTL</sequence>
<evidence type="ECO:0000313" key="2">
    <source>
        <dbReference type="EMBL" id="MDT0687979.1"/>
    </source>
</evidence>
<reference evidence="2 3" key="1">
    <citation type="submission" date="2023-09" db="EMBL/GenBank/DDBJ databases">
        <authorList>
            <person name="Rey-Velasco X."/>
        </authorList>
    </citation>
    <scope>NUCLEOTIDE SEQUENCE [LARGE SCALE GENOMIC DNA]</scope>
    <source>
        <strain evidence="2 3">F225</strain>
    </source>
</reference>
<name>A0ABU3DW76_9FLAO</name>
<dbReference type="Proteomes" id="UP001253848">
    <property type="component" value="Unassembled WGS sequence"/>
</dbReference>
<protein>
    <submittedName>
        <fullName evidence="2">DUF4199 domain-containing protein</fullName>
    </submittedName>
</protein>
<dbReference type="RefSeq" id="WP_311501242.1">
    <property type="nucleotide sequence ID" value="NZ_JAVRHN010000016.1"/>
</dbReference>
<feature type="transmembrane region" description="Helical" evidence="1">
    <location>
        <begin position="69"/>
        <end position="91"/>
    </location>
</feature>
<keyword evidence="1" id="KW-0812">Transmembrane</keyword>
<keyword evidence="1" id="KW-0472">Membrane</keyword>
<gene>
    <name evidence="2" type="ORF">RM541_16555</name>
</gene>
<comment type="caution">
    <text evidence="2">The sequence shown here is derived from an EMBL/GenBank/DDBJ whole genome shotgun (WGS) entry which is preliminary data.</text>
</comment>
<keyword evidence="3" id="KW-1185">Reference proteome</keyword>
<evidence type="ECO:0000313" key="3">
    <source>
        <dbReference type="Proteomes" id="UP001253848"/>
    </source>
</evidence>
<organism evidence="2 3">
    <name type="scientific">Autumnicola psychrophila</name>
    <dbReference type="NCBI Taxonomy" id="3075592"/>
    <lineage>
        <taxon>Bacteria</taxon>
        <taxon>Pseudomonadati</taxon>
        <taxon>Bacteroidota</taxon>
        <taxon>Flavobacteriia</taxon>
        <taxon>Flavobacteriales</taxon>
        <taxon>Flavobacteriaceae</taxon>
        <taxon>Autumnicola</taxon>
    </lineage>
</organism>
<keyword evidence="1" id="KW-1133">Transmembrane helix</keyword>
<evidence type="ECO:0000256" key="1">
    <source>
        <dbReference type="SAM" id="Phobius"/>
    </source>
</evidence>